<keyword evidence="4" id="KW-1185">Reference proteome</keyword>
<dbReference type="PANTHER" id="PTHR11014">
    <property type="entry name" value="PEPTIDASE M20 FAMILY MEMBER"/>
    <property type="match status" value="1"/>
</dbReference>
<evidence type="ECO:0000313" key="3">
    <source>
        <dbReference type="EMBL" id="MDU0341890.1"/>
    </source>
</evidence>
<name>A0ABU3SAS5_9HYPH</name>
<dbReference type="PANTHER" id="PTHR11014:SF63">
    <property type="entry name" value="METALLOPEPTIDASE, PUTATIVE (AFU_ORTHOLOGUE AFUA_6G09600)-RELATED"/>
    <property type="match status" value="1"/>
</dbReference>
<accession>A0ABU3SAS5</accession>
<dbReference type="InterPro" id="IPR036264">
    <property type="entry name" value="Bact_exopeptidase_dim_dom"/>
</dbReference>
<evidence type="ECO:0000313" key="4">
    <source>
        <dbReference type="Proteomes" id="UP001254257"/>
    </source>
</evidence>
<dbReference type="NCBIfam" id="TIGR01891">
    <property type="entry name" value="amidohydrolases"/>
    <property type="match status" value="1"/>
</dbReference>
<dbReference type="RefSeq" id="WP_316019728.1">
    <property type="nucleotide sequence ID" value="NZ_JAWDID010000030.1"/>
</dbReference>
<dbReference type="EMBL" id="JAWDID010000030">
    <property type="protein sequence ID" value="MDU0341890.1"/>
    <property type="molecule type" value="Genomic_DNA"/>
</dbReference>
<dbReference type="Pfam" id="PF07687">
    <property type="entry name" value="M20_dimer"/>
    <property type="match status" value="1"/>
</dbReference>
<dbReference type="PIRSF" id="PIRSF005962">
    <property type="entry name" value="Pept_M20D_amidohydro"/>
    <property type="match status" value="1"/>
</dbReference>
<dbReference type="Pfam" id="PF01546">
    <property type="entry name" value="Peptidase_M20"/>
    <property type="match status" value="1"/>
</dbReference>
<dbReference type="Proteomes" id="UP001254257">
    <property type="component" value="Unassembled WGS sequence"/>
</dbReference>
<dbReference type="SUPFAM" id="SSF55031">
    <property type="entry name" value="Bacterial exopeptidase dimerisation domain"/>
    <property type="match status" value="1"/>
</dbReference>
<dbReference type="InterPro" id="IPR011650">
    <property type="entry name" value="Peptidase_M20_dimer"/>
</dbReference>
<sequence>MIAIRRDLHRHPELAFKEFRTAALVAEKLRGWGIAVSEGLAGTGVVGTLRGRRPDTAAIGLRADMDALPIREATGLPYASVHDGLMHACGHDGHTAMLLGAARHLALNPDFAGTIHFIFQPAEEGGGGGKVMVEEGLFRRFPCDAVYGLHNEPGLEIGRFGIRSGPMLAAMDSWRVVFSGTGGHGGRPHRATDPTMAQAQFVLTLQSVIGRNIPGHETAVISVGHIGAGTADAPNNIPAQVLLAGTIRTYRPEVRETVLRRLSELAASAASGHNCMAEVTIDSHYPPLVNSRDETIRAADAAAAAFGEDAVDRDFPQITAAEDFAFMLRERPGAFMLIGNGFAADGALHHVHTPHYDFNDALLTIGSAYWVTLARRELRPAA</sequence>
<dbReference type="InterPro" id="IPR017439">
    <property type="entry name" value="Amidohydrolase"/>
</dbReference>
<dbReference type="Gene3D" id="3.40.630.10">
    <property type="entry name" value="Zn peptidases"/>
    <property type="match status" value="1"/>
</dbReference>
<protein>
    <submittedName>
        <fullName evidence="3">M20 aminoacylase family protein</fullName>
    </submittedName>
</protein>
<dbReference type="InterPro" id="IPR002933">
    <property type="entry name" value="Peptidase_M20"/>
</dbReference>
<evidence type="ECO:0000259" key="2">
    <source>
        <dbReference type="Pfam" id="PF07687"/>
    </source>
</evidence>
<keyword evidence="1" id="KW-0378">Hydrolase</keyword>
<evidence type="ECO:0000256" key="1">
    <source>
        <dbReference type="ARBA" id="ARBA00022801"/>
    </source>
</evidence>
<dbReference type="CDD" id="cd05666">
    <property type="entry name" value="M20_Acy1-like"/>
    <property type="match status" value="1"/>
</dbReference>
<feature type="domain" description="Peptidase M20 dimerisation" evidence="2">
    <location>
        <begin position="173"/>
        <end position="270"/>
    </location>
</feature>
<dbReference type="SUPFAM" id="SSF53187">
    <property type="entry name" value="Zn-dependent exopeptidases"/>
    <property type="match status" value="1"/>
</dbReference>
<organism evidence="3 4">
    <name type="scientific">Bosea rubneri</name>
    <dbReference type="NCBI Taxonomy" id="3075434"/>
    <lineage>
        <taxon>Bacteria</taxon>
        <taxon>Pseudomonadati</taxon>
        <taxon>Pseudomonadota</taxon>
        <taxon>Alphaproteobacteria</taxon>
        <taxon>Hyphomicrobiales</taxon>
        <taxon>Boseaceae</taxon>
        <taxon>Bosea</taxon>
    </lineage>
</organism>
<gene>
    <name evidence="3" type="ORF">RKE40_18480</name>
</gene>
<comment type="caution">
    <text evidence="3">The sequence shown here is derived from an EMBL/GenBank/DDBJ whole genome shotgun (WGS) entry which is preliminary data.</text>
</comment>
<proteinExistence type="predicted"/>
<dbReference type="Gene3D" id="3.30.70.360">
    <property type="match status" value="1"/>
</dbReference>
<reference evidence="3 4" key="1">
    <citation type="submission" date="2023-09" db="EMBL/GenBank/DDBJ databases">
        <title>Whole genome shotgun sequencing (WGS) of Bosea sp. ZW T0_25, isolated from stored onions (Allium cepa).</title>
        <authorList>
            <person name="Stoll D.A."/>
            <person name="Huch M."/>
        </authorList>
    </citation>
    <scope>NUCLEOTIDE SEQUENCE [LARGE SCALE GENOMIC DNA]</scope>
    <source>
        <strain evidence="3 4">ZW T0_25</strain>
    </source>
</reference>